<dbReference type="Pfam" id="PF01833">
    <property type="entry name" value="TIG"/>
    <property type="match status" value="1"/>
</dbReference>
<comment type="caution">
    <text evidence="4">The sequence shown here is derived from an EMBL/GenBank/DDBJ whole genome shotgun (WGS) entry which is preliminary data.</text>
</comment>
<dbReference type="SUPFAM" id="SSF81296">
    <property type="entry name" value="E set domains"/>
    <property type="match status" value="1"/>
</dbReference>
<dbReference type="InterPro" id="IPR013783">
    <property type="entry name" value="Ig-like_fold"/>
</dbReference>
<evidence type="ECO:0000259" key="1">
    <source>
        <dbReference type="Pfam" id="PF01833"/>
    </source>
</evidence>
<dbReference type="AlphaFoldDB" id="A0A7C3MKP7"/>
<dbReference type="Gene3D" id="2.60.120.560">
    <property type="entry name" value="Exo-inulinase, domain 1"/>
    <property type="match status" value="1"/>
</dbReference>
<evidence type="ECO:0000313" key="4">
    <source>
        <dbReference type="EMBL" id="HFX14393.1"/>
    </source>
</evidence>
<organism evidence="4">
    <name type="scientific">Dictyoglomus thermophilum</name>
    <dbReference type="NCBI Taxonomy" id="14"/>
    <lineage>
        <taxon>Bacteria</taxon>
        <taxon>Pseudomonadati</taxon>
        <taxon>Dictyoglomota</taxon>
        <taxon>Dictyoglomia</taxon>
        <taxon>Dictyoglomales</taxon>
        <taxon>Dictyoglomaceae</taxon>
        <taxon>Dictyoglomus</taxon>
    </lineage>
</organism>
<accession>A0A7C3MKP7</accession>
<feature type="domain" description="3-keto-alpha-glucoside-1,2-lyase/3-keto-2-hydroxy-glucal hydratase" evidence="2">
    <location>
        <begin position="49"/>
        <end position="216"/>
    </location>
</feature>
<dbReference type="Pfam" id="PF06439">
    <property type="entry name" value="3keto-disac_hyd"/>
    <property type="match status" value="1"/>
</dbReference>
<dbReference type="InterPro" id="IPR039564">
    <property type="entry name" value="Peptidase_C39-like"/>
</dbReference>
<protein>
    <submittedName>
        <fullName evidence="4">DUF1080 domain-containing protein</fullName>
    </submittedName>
</protein>
<dbReference type="Gene3D" id="3.90.70.10">
    <property type="entry name" value="Cysteine proteinases"/>
    <property type="match status" value="1"/>
</dbReference>
<dbReference type="InterPro" id="IPR014756">
    <property type="entry name" value="Ig_E-set"/>
</dbReference>
<feature type="domain" description="IPT/TIG" evidence="1">
    <location>
        <begin position="876"/>
        <end position="952"/>
    </location>
</feature>
<feature type="domain" description="Peptidase C39-like" evidence="3">
    <location>
        <begin position="540"/>
        <end position="656"/>
    </location>
</feature>
<dbReference type="Gene3D" id="2.60.40.10">
    <property type="entry name" value="Immunoglobulins"/>
    <property type="match status" value="1"/>
</dbReference>
<dbReference type="Pfam" id="PF13529">
    <property type="entry name" value="Peptidase_C39_2"/>
    <property type="match status" value="1"/>
</dbReference>
<sequence>MNNLKKLKTFFLFITLFFLLSQLTIGKEITNSEDCILFKDDFERKEIGTNWIIVDDAPSSDWKIQDGKLVQNSNVYRADSEYDYFQGTHIVTKESFSDFIFSFDLTSTDDDGIGAVFRYQDKNNYYRFIMVKDPQNKGPFRRIDKIVNGKPFQVLAIDKNNAYEVGKKYRITIEAVGNQIKVFIDDKEILSTQDATFTTGKLGFMTYANTGYFDNVCVSIVNNKTTSSENLTSFNWTGTWDTTWGKMYLVQVGNMVIGYYEHDNGKVAGKVIDNKLIGIWLEAPSYSPPKDGGEFELTLSPDGTSFTGRWRYGNSGDWNTDWEGKKISDIVPSQEFNIRSEKDSISNIIEASTKEKTVISPEQVSFYDKGEKAIQSEMNIGPSGGEIVLSDGTKLLIPPNTIKEDTKISIKSITNPIFYSKEAKGIEISGIQKLLGEITLVVNGPKALTNDELNIFGYDHINKGKLDLEYEYNPSTGIISIKLSPSLIYRSSLSNIKLCYNTLEKISADSNTLSLKDRLFIYIGYIPKYTPKQKEKIIRMPYYEQIGGSCVSTSALMFLKFSGKDIELYDILRELGANDSDFGLDEDQIVYSLKDYLSKETGFTAYSVPIFKLDHLKWRVLSEIDKGHPVILSWGDHAVVLLGYTENGEKIIMHDPQNISPANNENGTMYTIRDWNFIKNRHKFPTEKYIIIVVDGNFATSPSLSLELPARDEKGAMTTGDISFLVRNPNNQKLVPFYQLQIKPSESKDGYIWVKSTGDKLEIIPQDAEVLNLKLYIYNGSNYSRDIEVYATIDEGRYGIPGKRITYNRAKFTIPEAKFNEANYITYNHQFKLEDIRDLTLGDKDGKQEILIRVGLWEGDLVRDSFSIKAVISLIPKVLSIEPNTGSPGDIITIKGLAFGKNQSSKSKVMIGNTTAEILSWNDKEIKIKVPENVQTGPVVVYVGEKYTYESNKDVNFNAKTKVKTPLKRNLNGIHGLSFTLPEWVHREGKWYIETPAVVYLKFSDGSIEGVKGEGYHTSIASGSYNDENLMVYFEWSFFDDGRDYWNTIVKGKFEGKIRDWKYQNNVIGVIIEGEINCTVRCFYIDVENNKTVYDVQKDFTIPAWISIQF</sequence>
<dbReference type="GO" id="GO:0016787">
    <property type="term" value="F:hydrolase activity"/>
    <property type="evidence" value="ECO:0007669"/>
    <property type="project" value="InterPro"/>
</dbReference>
<evidence type="ECO:0000259" key="2">
    <source>
        <dbReference type="Pfam" id="PF06439"/>
    </source>
</evidence>
<dbReference type="EMBL" id="DTIN01000044">
    <property type="protein sequence ID" value="HFX14393.1"/>
    <property type="molecule type" value="Genomic_DNA"/>
</dbReference>
<gene>
    <name evidence="4" type="ORF">ENW00_09690</name>
</gene>
<proteinExistence type="predicted"/>
<evidence type="ECO:0000259" key="3">
    <source>
        <dbReference type="Pfam" id="PF13529"/>
    </source>
</evidence>
<dbReference type="InterPro" id="IPR010496">
    <property type="entry name" value="AL/BT2_dom"/>
</dbReference>
<reference evidence="4" key="1">
    <citation type="journal article" date="2020" name="mSystems">
        <title>Genome- and Community-Level Interaction Insights into Carbon Utilization and Element Cycling Functions of Hydrothermarchaeota in Hydrothermal Sediment.</title>
        <authorList>
            <person name="Zhou Z."/>
            <person name="Liu Y."/>
            <person name="Xu W."/>
            <person name="Pan J."/>
            <person name="Luo Z.H."/>
            <person name="Li M."/>
        </authorList>
    </citation>
    <scope>NUCLEOTIDE SEQUENCE [LARGE SCALE GENOMIC DNA]</scope>
    <source>
        <strain evidence="4">SpSt-81</strain>
    </source>
</reference>
<name>A0A7C3MKP7_DICTH</name>
<dbReference type="InterPro" id="IPR002909">
    <property type="entry name" value="IPT_dom"/>
</dbReference>